<evidence type="ECO:0000313" key="3">
    <source>
        <dbReference type="EMBL" id="KUJ24517.1"/>
    </source>
</evidence>
<feature type="compositionally biased region" description="Polar residues" evidence="1">
    <location>
        <begin position="603"/>
        <end position="625"/>
    </location>
</feature>
<proteinExistence type="predicted"/>
<dbReference type="Proteomes" id="UP000070700">
    <property type="component" value="Unassembled WGS sequence"/>
</dbReference>
<keyword evidence="4" id="KW-1185">Reference proteome</keyword>
<dbReference type="PANTHER" id="PTHR37544:SF3">
    <property type="entry name" value="SPRAY"/>
    <property type="match status" value="1"/>
</dbReference>
<dbReference type="KEGG" id="psco:LY89DRAFT_571748"/>
<feature type="region of interest" description="Disordered" evidence="1">
    <location>
        <begin position="594"/>
        <end position="625"/>
    </location>
</feature>
<keyword evidence="2" id="KW-1133">Transmembrane helix</keyword>
<organism evidence="3 4">
    <name type="scientific">Mollisia scopiformis</name>
    <name type="common">Conifer needle endophyte fungus</name>
    <name type="synonym">Phialocephala scopiformis</name>
    <dbReference type="NCBI Taxonomy" id="149040"/>
    <lineage>
        <taxon>Eukaryota</taxon>
        <taxon>Fungi</taxon>
        <taxon>Dikarya</taxon>
        <taxon>Ascomycota</taxon>
        <taxon>Pezizomycotina</taxon>
        <taxon>Leotiomycetes</taxon>
        <taxon>Helotiales</taxon>
        <taxon>Mollisiaceae</taxon>
        <taxon>Mollisia</taxon>
    </lineage>
</organism>
<dbReference type="RefSeq" id="XP_018078872.1">
    <property type="nucleotide sequence ID" value="XM_018208607.1"/>
</dbReference>
<protein>
    <submittedName>
        <fullName evidence="3">Uncharacterized protein</fullName>
    </submittedName>
</protein>
<dbReference type="InParanoid" id="A0A194XXI4"/>
<dbReference type="OrthoDB" id="5428901at2759"/>
<dbReference type="EMBL" id="KQ947404">
    <property type="protein sequence ID" value="KUJ24517.1"/>
    <property type="molecule type" value="Genomic_DNA"/>
</dbReference>
<feature type="transmembrane region" description="Helical" evidence="2">
    <location>
        <begin position="97"/>
        <end position="118"/>
    </location>
</feature>
<feature type="transmembrane region" description="Helical" evidence="2">
    <location>
        <begin position="221"/>
        <end position="240"/>
    </location>
</feature>
<keyword evidence="2" id="KW-0812">Transmembrane</keyword>
<accession>A0A194XXI4</accession>
<reference evidence="3 4" key="1">
    <citation type="submission" date="2015-10" db="EMBL/GenBank/DDBJ databases">
        <title>Full genome of DAOMC 229536 Phialocephala scopiformis, a fungal endophyte of spruce producing the potent anti-insectan compound rugulosin.</title>
        <authorList>
            <consortium name="DOE Joint Genome Institute"/>
            <person name="Walker A.K."/>
            <person name="Frasz S.L."/>
            <person name="Seifert K.A."/>
            <person name="Miller J.D."/>
            <person name="Mondo S.J."/>
            <person name="Labutti K."/>
            <person name="Lipzen A."/>
            <person name="Dockter R."/>
            <person name="Kennedy M."/>
            <person name="Grigoriev I.V."/>
            <person name="Spatafora J.W."/>
        </authorList>
    </citation>
    <scope>NUCLEOTIDE SEQUENCE [LARGE SCALE GENOMIC DNA]</scope>
    <source>
        <strain evidence="3 4">CBS 120377</strain>
    </source>
</reference>
<evidence type="ECO:0000313" key="4">
    <source>
        <dbReference type="Proteomes" id="UP000070700"/>
    </source>
</evidence>
<keyword evidence="2" id="KW-0472">Membrane</keyword>
<dbReference type="PANTHER" id="PTHR37544">
    <property type="entry name" value="SPRAY-RELATED"/>
    <property type="match status" value="1"/>
</dbReference>
<feature type="transmembrane region" description="Helical" evidence="2">
    <location>
        <begin position="496"/>
        <end position="516"/>
    </location>
</feature>
<feature type="transmembrane region" description="Helical" evidence="2">
    <location>
        <begin position="394"/>
        <end position="416"/>
    </location>
</feature>
<feature type="transmembrane region" description="Helical" evidence="2">
    <location>
        <begin position="166"/>
        <end position="184"/>
    </location>
</feature>
<feature type="transmembrane region" description="Helical" evidence="2">
    <location>
        <begin position="352"/>
        <end position="374"/>
    </location>
</feature>
<gene>
    <name evidence="3" type="ORF">LY89DRAFT_571748</name>
</gene>
<evidence type="ECO:0000256" key="1">
    <source>
        <dbReference type="SAM" id="MobiDB-lite"/>
    </source>
</evidence>
<dbReference type="GeneID" id="28818333"/>
<sequence length="625" mass="69163">MDFLDTLTDSNGLPTAVVTMKLDTLTNSFGRPTATVTEFLEVLRDPNGSPTQTLTMQWVILTDSIGRPTATVEQDFNTQPTQVPKGLFAIPVEPANYFIVSFLPVLIAIVISVLIQIINRSLKNMLPFFALSKSRGALARDSLCMAPGGLTGPFHSVRLLFRFGELVSLFCDILVFLAAVLVTISSEAVGVKLEGSCKMNSFSGCSMYFDLFKGPSRAAESLMVAIGVIIACIGVSLYRIRSRVAFSPWSIASTAALLSGETAKLLQPLRQDSKQKIDTAQIVKHLEGRKFALGFYLGDHGGMEYGIIISYQDPLGVARAVGKSAGVAPSKDHAKNSRKEHRRKCFSKQFNFDYGVDTLFLTLLCGLLILVVYYDAVQLNAKTNSFERFIDSQTFGVRSVFSGFGVIISFFWDNMFSRVMKMECYKSLSRFPRRSNTSILASSNITVFLGLWRALWDRNLFAGIVAFTGILSKVTPLLLSNIPFRITQTWETHKVCAWMTVAILAFMIVVLVWCFLEEARWPYMPLDPNTIAGSMYYLCDSPILGDFEGTSRLSQKELKARLKGIGKDYRFGEMVGVSGQSRIGIYRHRATDISRGKPVQRAASVSTAPETQLSAPSRSRTTRTI</sequence>
<evidence type="ECO:0000256" key="2">
    <source>
        <dbReference type="SAM" id="Phobius"/>
    </source>
</evidence>
<dbReference type="InterPro" id="IPR021840">
    <property type="entry name" value="DUF3433"/>
</dbReference>
<dbReference type="AlphaFoldDB" id="A0A194XXI4"/>
<feature type="transmembrane region" description="Helical" evidence="2">
    <location>
        <begin position="461"/>
        <end position="484"/>
    </location>
</feature>
<name>A0A194XXI4_MOLSC</name>
<dbReference type="Pfam" id="PF11915">
    <property type="entry name" value="DUF3433"/>
    <property type="match status" value="2"/>
</dbReference>
<feature type="transmembrane region" description="Helical" evidence="2">
    <location>
        <begin position="437"/>
        <end position="455"/>
    </location>
</feature>